<gene>
    <name evidence="2" type="ORF">AD953_04740</name>
</gene>
<dbReference type="Proteomes" id="UP000075538">
    <property type="component" value="Unassembled WGS sequence"/>
</dbReference>
<dbReference type="AlphaFoldDB" id="A0A149VAR1"/>
<dbReference type="EMBL" id="LHZZ01000445">
    <property type="protein sequence ID" value="KXV77206.1"/>
    <property type="molecule type" value="Genomic_DNA"/>
</dbReference>
<feature type="compositionally biased region" description="Acidic residues" evidence="1">
    <location>
        <begin position="67"/>
        <end position="83"/>
    </location>
</feature>
<feature type="region of interest" description="Disordered" evidence="1">
    <location>
        <begin position="145"/>
        <end position="175"/>
    </location>
</feature>
<evidence type="ECO:0000313" key="3">
    <source>
        <dbReference type="Proteomes" id="UP000075538"/>
    </source>
</evidence>
<evidence type="ECO:0000313" key="2">
    <source>
        <dbReference type="EMBL" id="KXV77206.1"/>
    </source>
</evidence>
<evidence type="ECO:0000256" key="1">
    <source>
        <dbReference type="SAM" id="MobiDB-lite"/>
    </source>
</evidence>
<name>A0A149VAR1_9PROT</name>
<feature type="compositionally biased region" description="Basic and acidic residues" evidence="1">
    <location>
        <begin position="84"/>
        <end position="95"/>
    </location>
</feature>
<feature type="compositionally biased region" description="Basic and acidic residues" evidence="1">
    <location>
        <begin position="24"/>
        <end position="34"/>
    </location>
</feature>
<reference evidence="2 3" key="1">
    <citation type="submission" date="2015-06" db="EMBL/GenBank/DDBJ databases">
        <title>Improved classification and identification of acetic acid bacteria using matrix-assisted laser desorption/ionization time-of-flight mass spectrometry; Gluconobacter nephelii and Gluconobacter uchimurae are later heterotypic synonyms of Gluconobacter japonicus and Gluconobacter oxydans, respectively.</title>
        <authorList>
            <person name="Li L."/>
            <person name="Cleenwerck I."/>
            <person name="De Vuyst L."/>
            <person name="Vandamme P."/>
        </authorList>
    </citation>
    <scope>NUCLEOTIDE SEQUENCE [LARGE SCALE GENOMIC DNA]</scope>
    <source>
        <strain evidence="2 3">LMG 1604</strain>
    </source>
</reference>
<proteinExistence type="predicted"/>
<feature type="compositionally biased region" description="Acidic residues" evidence="1">
    <location>
        <begin position="35"/>
        <end position="47"/>
    </location>
</feature>
<protein>
    <submittedName>
        <fullName evidence="2">Uncharacterized protein</fullName>
    </submittedName>
</protein>
<feature type="compositionally biased region" description="Basic and acidic residues" evidence="1">
    <location>
        <begin position="147"/>
        <end position="156"/>
    </location>
</feature>
<accession>A0A149VAR1</accession>
<feature type="region of interest" description="Disordered" evidence="1">
    <location>
        <begin position="1"/>
        <end position="95"/>
    </location>
</feature>
<comment type="caution">
    <text evidence="2">The sequence shown here is derived from an EMBL/GenBank/DDBJ whole genome shotgun (WGS) entry which is preliminary data.</text>
</comment>
<dbReference type="PATRIC" id="fig|178901.15.peg.2650"/>
<dbReference type="RefSeq" id="WP_061490549.1">
    <property type="nucleotide sequence ID" value="NZ_LHZZ01000445.1"/>
</dbReference>
<organism evidence="2 3">
    <name type="scientific">Acetobacter malorum</name>
    <dbReference type="NCBI Taxonomy" id="178901"/>
    <lineage>
        <taxon>Bacteria</taxon>
        <taxon>Pseudomonadati</taxon>
        <taxon>Pseudomonadota</taxon>
        <taxon>Alphaproteobacteria</taxon>
        <taxon>Acetobacterales</taxon>
        <taxon>Acetobacteraceae</taxon>
        <taxon>Acetobacter</taxon>
    </lineage>
</organism>
<sequence>MTKRTASGSPFAHLAKAKAEDDDDKNKSKAKAEGEQDDEDEDEEEGEDKNAKSKRARSKKAKADGDGCCDDDGDTEDEEDEKDDQAKAARSRERARCAAIFASPAAARNLPAAAHLAFNTPMPRSQAAGLLGTLAPAETALTANAKTETKGLRDRMQASPFGGVKPEGNTANAVTSPGARLVAAQAIRKGGN</sequence>